<feature type="transmembrane region" description="Helical" evidence="9">
    <location>
        <begin position="349"/>
        <end position="376"/>
    </location>
</feature>
<feature type="transmembrane region" description="Helical" evidence="9">
    <location>
        <begin position="31"/>
        <end position="59"/>
    </location>
</feature>
<evidence type="ECO:0000256" key="5">
    <source>
        <dbReference type="ARBA" id="ARBA00022847"/>
    </source>
</evidence>
<keyword evidence="5" id="KW-0769">Symport</keyword>
<feature type="transmembrane region" description="Helical" evidence="9">
    <location>
        <begin position="113"/>
        <end position="131"/>
    </location>
</feature>
<feature type="transmembrane region" description="Helical" evidence="9">
    <location>
        <begin position="71"/>
        <end position="93"/>
    </location>
</feature>
<evidence type="ECO:0000256" key="8">
    <source>
        <dbReference type="ARBA" id="ARBA00031174"/>
    </source>
</evidence>
<dbReference type="InterPro" id="IPR001898">
    <property type="entry name" value="SLC13A/DASS"/>
</dbReference>
<dbReference type="Proteomes" id="UP001221597">
    <property type="component" value="Chromosome"/>
</dbReference>
<evidence type="ECO:0000256" key="4">
    <source>
        <dbReference type="ARBA" id="ARBA00022692"/>
    </source>
</evidence>
<dbReference type="PANTHER" id="PTHR10283">
    <property type="entry name" value="SOLUTE CARRIER FAMILY 13 MEMBER"/>
    <property type="match status" value="1"/>
</dbReference>
<gene>
    <name evidence="10" type="ORF">P9989_04735</name>
</gene>
<feature type="transmembrane region" description="Helical" evidence="9">
    <location>
        <begin position="314"/>
        <end position="337"/>
    </location>
</feature>
<organism evidence="10 11">
    <name type="scientific">Halobacillus naozhouensis</name>
    <dbReference type="NCBI Taxonomy" id="554880"/>
    <lineage>
        <taxon>Bacteria</taxon>
        <taxon>Bacillati</taxon>
        <taxon>Bacillota</taxon>
        <taxon>Bacilli</taxon>
        <taxon>Bacillales</taxon>
        <taxon>Bacillaceae</taxon>
        <taxon>Halobacillus</taxon>
    </lineage>
</organism>
<evidence type="ECO:0000313" key="10">
    <source>
        <dbReference type="EMBL" id="WFT75699.1"/>
    </source>
</evidence>
<dbReference type="PANTHER" id="PTHR10283:SF82">
    <property type="entry name" value="SOLUTE CARRIER FAMILY 13 MEMBER 2"/>
    <property type="match status" value="1"/>
</dbReference>
<evidence type="ECO:0000256" key="2">
    <source>
        <dbReference type="ARBA" id="ARBA00006772"/>
    </source>
</evidence>
<dbReference type="EMBL" id="CP121671">
    <property type="protein sequence ID" value="WFT75699.1"/>
    <property type="molecule type" value="Genomic_DNA"/>
</dbReference>
<feature type="transmembrane region" description="Helical" evidence="9">
    <location>
        <begin position="388"/>
        <end position="411"/>
    </location>
</feature>
<evidence type="ECO:0000313" key="11">
    <source>
        <dbReference type="Proteomes" id="UP001221597"/>
    </source>
</evidence>
<keyword evidence="5" id="KW-0813">Transport</keyword>
<name>A0ABY8J2P8_9BACI</name>
<comment type="subcellular location">
    <subcellularLocation>
        <location evidence="1">Membrane</location>
        <topology evidence="1">Multi-pass membrane protein</topology>
    </subcellularLocation>
</comment>
<keyword evidence="11" id="KW-1185">Reference proteome</keyword>
<keyword evidence="4 9" id="KW-0812">Transmembrane</keyword>
<accession>A0ABY8J2P8</accession>
<dbReference type="RefSeq" id="WP_283077665.1">
    <property type="nucleotide sequence ID" value="NZ_CP121671.1"/>
</dbReference>
<reference evidence="10 11" key="1">
    <citation type="submission" date="2023-04" db="EMBL/GenBank/DDBJ databases">
        <title>Genome sequence of Halobacillus naozhouensis KACC 21980.</title>
        <authorList>
            <person name="Kim S."/>
            <person name="Heo J."/>
            <person name="Kwon S.-W."/>
        </authorList>
    </citation>
    <scope>NUCLEOTIDE SEQUENCE [LARGE SCALE GENOMIC DNA]</scope>
    <source>
        <strain evidence="10 11">KCTC 13234</strain>
    </source>
</reference>
<evidence type="ECO:0000256" key="6">
    <source>
        <dbReference type="ARBA" id="ARBA00022989"/>
    </source>
</evidence>
<feature type="transmembrane region" description="Helical" evidence="9">
    <location>
        <begin position="279"/>
        <end position="302"/>
    </location>
</feature>
<feature type="transmembrane region" description="Helical" evidence="9">
    <location>
        <begin position="161"/>
        <end position="194"/>
    </location>
</feature>
<feature type="transmembrane region" description="Helical" evidence="9">
    <location>
        <begin position="206"/>
        <end position="229"/>
    </location>
</feature>
<feature type="transmembrane region" description="Helical" evidence="9">
    <location>
        <begin position="7"/>
        <end position="25"/>
    </location>
</feature>
<evidence type="ECO:0000256" key="9">
    <source>
        <dbReference type="SAM" id="Phobius"/>
    </source>
</evidence>
<evidence type="ECO:0000256" key="1">
    <source>
        <dbReference type="ARBA" id="ARBA00004141"/>
    </source>
</evidence>
<proteinExistence type="inferred from homology"/>
<keyword evidence="7 9" id="KW-0472">Membrane</keyword>
<protein>
    <recommendedName>
        <fullName evidence="3">Sodium-dependent dicarboxylate transporter SdcS</fullName>
    </recommendedName>
    <alternativeName>
        <fullName evidence="8">Na(+)/dicarboxylate symporter</fullName>
    </alternativeName>
</protein>
<dbReference type="Pfam" id="PF00939">
    <property type="entry name" value="Na_sulph_symp"/>
    <property type="match status" value="1"/>
</dbReference>
<evidence type="ECO:0000256" key="7">
    <source>
        <dbReference type="ARBA" id="ARBA00023136"/>
    </source>
</evidence>
<feature type="transmembrane region" description="Helical" evidence="9">
    <location>
        <begin position="431"/>
        <end position="457"/>
    </location>
</feature>
<evidence type="ECO:0000256" key="3">
    <source>
        <dbReference type="ARBA" id="ARBA00020150"/>
    </source>
</evidence>
<keyword evidence="6 9" id="KW-1133">Transmembrane helix</keyword>
<sequence>MHKKTCLLILSILLYFLFFLPFYHLDIKLQAVAALTIIQILWIGRVFPLAYSSLLFILLLSFHFFTYSETLSYFSSEIVWLLFATFIISHAFIETGLASRVSFQLLKISRGSGRALVFISFILMLVLAILIPSNVGKANLVTSVLDRLLKSLKEFSEVKNLGAALFIGISYLAAISGAFVATGASSTIYTFGLFSDLSTDLNYMTWMLYFAPPILVYVVLLWGLFLYYFPPENIDKQHLLQLLDNRLAELGHISIAEKKVIAIMSLTLVLWATQNLHGFSIPLIGLLGAVLTILPGIGVWKWEQAKTSINWDMMLFFASTLMVSGMLVKTGTIKWIADFLIDSMSSQSAILVVLTLILCTALIRIIFVNILGFLTIMIPLSIQIGENLAGFSPLVVAMAVFLTGIPGFFLITQSPVHLISYSYGYFTDRDLLKIGLPSAVLWLTLIGGSVFLFWNYLL</sequence>
<comment type="similarity">
    <text evidence="2">Belongs to the SLC13A/DASS transporter (TC 2.A.47) family. NADC subfamily.</text>
</comment>